<dbReference type="PROSITE" id="PS51819">
    <property type="entry name" value="VOC"/>
    <property type="match status" value="1"/>
</dbReference>
<sequence length="120" mass="13413">MAVKRIVTNIATDNVDRAAAFYRDILGLEIVMDQGWIQTFASDGNAAPQISIASQGGSGTATPDISIEVDNLEEVYQRIVDRNLPIEYDLTTEPWGVRRFYVRDPFGRLLNILTHDDRAS</sequence>
<protein>
    <submittedName>
        <fullName evidence="2">VOC family protein</fullName>
    </submittedName>
</protein>
<name>A0A928Z2G4_9CYAN</name>
<proteinExistence type="predicted"/>
<evidence type="ECO:0000313" key="3">
    <source>
        <dbReference type="Proteomes" id="UP000625316"/>
    </source>
</evidence>
<dbReference type="Gene3D" id="3.10.180.10">
    <property type="entry name" value="2,3-Dihydroxybiphenyl 1,2-Dioxygenase, domain 1"/>
    <property type="match status" value="1"/>
</dbReference>
<dbReference type="RefSeq" id="WP_264325185.1">
    <property type="nucleotide sequence ID" value="NZ_JADEXQ010000034.1"/>
</dbReference>
<comment type="caution">
    <text evidence="2">The sequence shown here is derived from an EMBL/GenBank/DDBJ whole genome shotgun (WGS) entry which is preliminary data.</text>
</comment>
<reference evidence="2" key="1">
    <citation type="submission" date="2020-10" db="EMBL/GenBank/DDBJ databases">
        <authorList>
            <person name="Castelo-Branco R."/>
            <person name="Eusebio N."/>
            <person name="Adriana R."/>
            <person name="Vieira A."/>
            <person name="Brugerolle De Fraissinette N."/>
            <person name="Rezende De Castro R."/>
            <person name="Schneider M.P."/>
            <person name="Vasconcelos V."/>
            <person name="Leao P.N."/>
        </authorList>
    </citation>
    <scope>NUCLEOTIDE SEQUENCE</scope>
    <source>
        <strain evidence="2">LEGE 11480</strain>
    </source>
</reference>
<organism evidence="2 3">
    <name type="scientific">Romeriopsis navalis LEGE 11480</name>
    <dbReference type="NCBI Taxonomy" id="2777977"/>
    <lineage>
        <taxon>Bacteria</taxon>
        <taxon>Bacillati</taxon>
        <taxon>Cyanobacteriota</taxon>
        <taxon>Cyanophyceae</taxon>
        <taxon>Leptolyngbyales</taxon>
        <taxon>Leptolyngbyaceae</taxon>
        <taxon>Romeriopsis</taxon>
        <taxon>Romeriopsis navalis</taxon>
    </lineage>
</organism>
<gene>
    <name evidence="2" type="ORF">IQ266_11525</name>
</gene>
<dbReference type="InterPro" id="IPR037523">
    <property type="entry name" value="VOC_core"/>
</dbReference>
<dbReference type="InterPro" id="IPR029068">
    <property type="entry name" value="Glyas_Bleomycin-R_OHBP_Dase"/>
</dbReference>
<evidence type="ECO:0000259" key="1">
    <source>
        <dbReference type="PROSITE" id="PS51819"/>
    </source>
</evidence>
<dbReference type="Proteomes" id="UP000625316">
    <property type="component" value="Unassembled WGS sequence"/>
</dbReference>
<accession>A0A928Z2G4</accession>
<dbReference type="InterPro" id="IPR004360">
    <property type="entry name" value="Glyas_Fos-R_dOase_dom"/>
</dbReference>
<dbReference type="Pfam" id="PF00903">
    <property type="entry name" value="Glyoxalase"/>
    <property type="match status" value="1"/>
</dbReference>
<evidence type="ECO:0000313" key="2">
    <source>
        <dbReference type="EMBL" id="MBE9030361.1"/>
    </source>
</evidence>
<dbReference type="EMBL" id="JADEXQ010000034">
    <property type="protein sequence ID" value="MBE9030361.1"/>
    <property type="molecule type" value="Genomic_DNA"/>
</dbReference>
<feature type="domain" description="VOC" evidence="1">
    <location>
        <begin position="2"/>
        <end position="115"/>
    </location>
</feature>
<dbReference type="SUPFAM" id="SSF54593">
    <property type="entry name" value="Glyoxalase/Bleomycin resistance protein/Dihydroxybiphenyl dioxygenase"/>
    <property type="match status" value="1"/>
</dbReference>
<keyword evidence="3" id="KW-1185">Reference proteome</keyword>
<dbReference type="AlphaFoldDB" id="A0A928Z2G4"/>